<feature type="domain" description="Phosphoribosyltransferase" evidence="2">
    <location>
        <begin position="184"/>
        <end position="234"/>
    </location>
</feature>
<protein>
    <submittedName>
        <fullName evidence="3">ComF family protein</fullName>
    </submittedName>
</protein>
<name>A0A4R9AYC9_9MICO</name>
<dbReference type="AlphaFoldDB" id="A0A4R9AYC9"/>
<dbReference type="Pfam" id="PF00156">
    <property type="entry name" value="Pribosyltran"/>
    <property type="match status" value="1"/>
</dbReference>
<evidence type="ECO:0000313" key="4">
    <source>
        <dbReference type="Proteomes" id="UP000297983"/>
    </source>
</evidence>
<evidence type="ECO:0000259" key="2">
    <source>
        <dbReference type="Pfam" id="PF00156"/>
    </source>
</evidence>
<organism evidence="3 4">
    <name type="scientific">Cryobacterium gelidum</name>
    <dbReference type="NCBI Taxonomy" id="1259164"/>
    <lineage>
        <taxon>Bacteria</taxon>
        <taxon>Bacillati</taxon>
        <taxon>Actinomycetota</taxon>
        <taxon>Actinomycetes</taxon>
        <taxon>Micrococcales</taxon>
        <taxon>Microbacteriaceae</taxon>
        <taxon>Cryobacterium</taxon>
    </lineage>
</organism>
<dbReference type="EMBL" id="SOHL01000008">
    <property type="protein sequence ID" value="TFD72553.1"/>
    <property type="molecule type" value="Genomic_DNA"/>
</dbReference>
<dbReference type="Gene3D" id="3.40.50.2020">
    <property type="match status" value="1"/>
</dbReference>
<comment type="similarity">
    <text evidence="1">Belongs to the ComF/GntX family.</text>
</comment>
<dbReference type="InterPro" id="IPR051910">
    <property type="entry name" value="ComF/GntX_DNA_util-trans"/>
</dbReference>
<keyword evidence="4" id="KW-1185">Reference proteome</keyword>
<dbReference type="RefSeq" id="WP_134550746.1">
    <property type="nucleotide sequence ID" value="NZ_SOHL01000008.1"/>
</dbReference>
<dbReference type="PANTHER" id="PTHR47505:SF1">
    <property type="entry name" value="DNA UTILIZATION PROTEIN YHGH"/>
    <property type="match status" value="1"/>
</dbReference>
<gene>
    <name evidence="3" type="ORF">E3T50_04240</name>
</gene>
<sequence>MSRRLRDCLTRAARDAWDAWATVLPTECSGCGVVDRALCASCRRALLPAVHPVTRDDARIWAALTYEGVARHVIAAYKDGGRTDAAATLAAPLRAAIVAALAAVPGATRWSEAAPRRASSTGIQLVTIPSSTRAWRVRGYHPVDALLHRAGLHPFPVLAQRQETLDQVGLGRAARAANKDHSLVATRSLDGRRLILVDDIVTTGATLLEARRAVFAAGGTVVGLAVLAETRRRQPQPWPPGQTDRQIL</sequence>
<dbReference type="CDD" id="cd06223">
    <property type="entry name" value="PRTases_typeI"/>
    <property type="match status" value="1"/>
</dbReference>
<proteinExistence type="inferred from homology"/>
<comment type="caution">
    <text evidence="3">The sequence shown here is derived from an EMBL/GenBank/DDBJ whole genome shotgun (WGS) entry which is preliminary data.</text>
</comment>
<dbReference type="PANTHER" id="PTHR47505">
    <property type="entry name" value="DNA UTILIZATION PROTEIN YHGH"/>
    <property type="match status" value="1"/>
</dbReference>
<evidence type="ECO:0000313" key="3">
    <source>
        <dbReference type="EMBL" id="TFD72553.1"/>
    </source>
</evidence>
<reference evidence="3 4" key="1">
    <citation type="submission" date="2019-03" db="EMBL/GenBank/DDBJ databases">
        <title>Genomics of glacier-inhabiting Cryobacterium strains.</title>
        <authorList>
            <person name="Liu Q."/>
            <person name="Xin Y.-H."/>
        </authorList>
    </citation>
    <scope>NUCLEOTIDE SEQUENCE [LARGE SCALE GENOMIC DNA]</scope>
    <source>
        <strain evidence="3 4">Hz16</strain>
    </source>
</reference>
<dbReference type="InterPro" id="IPR029057">
    <property type="entry name" value="PRTase-like"/>
</dbReference>
<evidence type="ECO:0000256" key="1">
    <source>
        <dbReference type="ARBA" id="ARBA00008007"/>
    </source>
</evidence>
<dbReference type="SUPFAM" id="SSF53271">
    <property type="entry name" value="PRTase-like"/>
    <property type="match status" value="1"/>
</dbReference>
<dbReference type="Proteomes" id="UP000297983">
    <property type="component" value="Unassembled WGS sequence"/>
</dbReference>
<accession>A0A4R9AYC9</accession>
<dbReference type="InterPro" id="IPR000836">
    <property type="entry name" value="PRTase_dom"/>
</dbReference>